<proteinExistence type="predicted"/>
<dbReference type="EMBL" id="JAPQEX020000001">
    <property type="protein sequence ID" value="MDG1643516.1"/>
    <property type="molecule type" value="Genomic_DNA"/>
</dbReference>
<accession>A0ABT6EFA1</accession>
<dbReference type="RefSeq" id="WP_267985836.1">
    <property type="nucleotide sequence ID" value="NZ_JAPQEX020000001.1"/>
</dbReference>
<name>A0ABT6EFA1_9ENTR</name>
<protein>
    <submittedName>
        <fullName evidence="1">Uncharacterized protein</fullName>
    </submittedName>
</protein>
<evidence type="ECO:0000313" key="1">
    <source>
        <dbReference type="EMBL" id="MDG1643516.1"/>
    </source>
</evidence>
<comment type="caution">
    <text evidence="1">The sequence shown here is derived from an EMBL/GenBank/DDBJ whole genome shotgun (WGS) entry which is preliminary data.</text>
</comment>
<dbReference type="Proteomes" id="UP001075001">
    <property type="component" value="Unassembled WGS sequence"/>
</dbReference>
<gene>
    <name evidence="1" type="ORF">OXR69_016795</name>
</gene>
<reference evidence="1" key="1">
    <citation type="submission" date="2023-03" db="EMBL/GenBank/DDBJ databases">
        <title>identification of new KPC variant in Klebsiella huaxiensis from the Hospital Sewage Samples in China.</title>
        <authorList>
            <person name="Wu Y."/>
        </authorList>
    </citation>
    <scope>NUCLEOTIDE SEQUENCE</scope>
    <source>
        <strain evidence="1">ZR-9</strain>
    </source>
</reference>
<organism evidence="1 2">
    <name type="scientific">Klebsiella huaxiensis</name>
    <dbReference type="NCBI Taxonomy" id="2153354"/>
    <lineage>
        <taxon>Bacteria</taxon>
        <taxon>Pseudomonadati</taxon>
        <taxon>Pseudomonadota</taxon>
        <taxon>Gammaproteobacteria</taxon>
        <taxon>Enterobacterales</taxon>
        <taxon>Enterobacteriaceae</taxon>
        <taxon>Klebsiella/Raoultella group</taxon>
        <taxon>Klebsiella</taxon>
    </lineage>
</organism>
<sequence length="197" mass="22578">MTDITELAQRARINAECGEHLSPAETIELVEALEKAQRAGNINNQWKPDVCPITGRGFFMWIEHPELGYVPTYGGPYDSYTIPTRDSDGEFSCERYDHDVGGWVDGECVGAYLIDDDEQCRVYELEQRIAGLEREREHLRPVGVMSEKAYHRLENRESRFIALWPRPEIFLPRKRPEDGVIVYARTSFVAANKAEAE</sequence>
<evidence type="ECO:0000313" key="2">
    <source>
        <dbReference type="Proteomes" id="UP001075001"/>
    </source>
</evidence>
<keyword evidence="2" id="KW-1185">Reference proteome</keyword>